<evidence type="ECO:0008006" key="5">
    <source>
        <dbReference type="Google" id="ProtNLM"/>
    </source>
</evidence>
<accession>A0A059FZ09</accession>
<feature type="chain" id="PRO_5001577806" description="Lipoprotein" evidence="2">
    <location>
        <begin position="21"/>
        <end position="253"/>
    </location>
</feature>
<feature type="compositionally biased region" description="Acidic residues" evidence="1">
    <location>
        <begin position="77"/>
        <end position="112"/>
    </location>
</feature>
<evidence type="ECO:0000256" key="1">
    <source>
        <dbReference type="SAM" id="MobiDB-lite"/>
    </source>
</evidence>
<dbReference type="RefSeq" id="WP_011646373.1">
    <property type="nucleotide sequence ID" value="NZ_ARYI01000002.1"/>
</dbReference>
<evidence type="ECO:0000256" key="2">
    <source>
        <dbReference type="SAM" id="SignalP"/>
    </source>
</evidence>
<feature type="compositionally biased region" description="Low complexity" evidence="1">
    <location>
        <begin position="120"/>
        <end position="134"/>
    </location>
</feature>
<sequence>MKKLLASCAVVALMAAPALAQSTIDPTTPDTVPVEPQIEQPADDLVVEPQTETMPEALPPEPDMAEEAAPPTPDAEPMMEAETETEAEAEDESYADAEDDSTLAETEEDDSFADTNSDPVVTAEVAAPEAALEASVDEAELPEDYSTDDLNAMMLAQVNTVGSEITELDSEADAWVSANGAPVDPAYAPEGQGDMEVTTENEAPVTEGDDSMTPETEAPEADSFVEPEVDPMTDDDWTNENPVDPEMPSDTEY</sequence>
<keyword evidence="4" id="KW-1185">Reference proteome</keyword>
<protein>
    <recommendedName>
        <fullName evidence="5">Lipoprotein</fullName>
    </recommendedName>
</protein>
<dbReference type="Proteomes" id="UP000025061">
    <property type="component" value="Unassembled WGS sequence"/>
</dbReference>
<gene>
    <name evidence="3" type="ORF">HHI_02937</name>
</gene>
<reference evidence="3 4" key="1">
    <citation type="submission" date="2013-04" db="EMBL/GenBank/DDBJ databases">
        <title>Hyphomonas hirschiana VP5 Genome Sequencing.</title>
        <authorList>
            <person name="Lai Q."/>
            <person name="Shao Z."/>
        </authorList>
    </citation>
    <scope>NUCLEOTIDE SEQUENCE [LARGE SCALE GENOMIC DNA]</scope>
    <source>
        <strain evidence="3 4">VP5</strain>
    </source>
</reference>
<evidence type="ECO:0000313" key="4">
    <source>
        <dbReference type="Proteomes" id="UP000025061"/>
    </source>
</evidence>
<dbReference type="OrthoDB" id="10007117at2"/>
<dbReference type="AlphaFoldDB" id="A0A059FZ09"/>
<feature type="compositionally biased region" description="Acidic residues" evidence="1">
    <location>
        <begin position="135"/>
        <end position="147"/>
    </location>
</feature>
<feature type="region of interest" description="Disordered" evidence="1">
    <location>
        <begin position="179"/>
        <end position="253"/>
    </location>
</feature>
<proteinExistence type="predicted"/>
<organism evidence="3 4">
    <name type="scientific">Hyphomonas hirschiana VP5</name>
    <dbReference type="NCBI Taxonomy" id="1280951"/>
    <lineage>
        <taxon>Bacteria</taxon>
        <taxon>Pseudomonadati</taxon>
        <taxon>Pseudomonadota</taxon>
        <taxon>Alphaproteobacteria</taxon>
        <taxon>Hyphomonadales</taxon>
        <taxon>Hyphomonadaceae</taxon>
        <taxon>Hyphomonas</taxon>
    </lineage>
</organism>
<comment type="caution">
    <text evidence="3">The sequence shown here is derived from an EMBL/GenBank/DDBJ whole genome shotgun (WGS) entry which is preliminary data.</text>
</comment>
<dbReference type="EMBL" id="ARYI01000002">
    <property type="protein sequence ID" value="KCZ95692.1"/>
    <property type="molecule type" value="Genomic_DNA"/>
</dbReference>
<name>A0A059FZ09_9PROT</name>
<keyword evidence="2" id="KW-0732">Signal</keyword>
<evidence type="ECO:0000313" key="3">
    <source>
        <dbReference type="EMBL" id="KCZ95692.1"/>
    </source>
</evidence>
<feature type="signal peptide" evidence="2">
    <location>
        <begin position="1"/>
        <end position="20"/>
    </location>
</feature>
<feature type="compositionally biased region" description="Acidic residues" evidence="1">
    <location>
        <begin position="207"/>
        <end position="238"/>
    </location>
</feature>
<feature type="compositionally biased region" description="Low complexity" evidence="1">
    <location>
        <begin position="17"/>
        <end position="34"/>
    </location>
</feature>
<feature type="region of interest" description="Disordered" evidence="1">
    <location>
        <begin position="17"/>
        <end position="148"/>
    </location>
</feature>
<dbReference type="PATRIC" id="fig|1280951.3.peg.593"/>